<dbReference type="EMBL" id="LAZR01001774">
    <property type="protein sequence ID" value="KKN39263.1"/>
    <property type="molecule type" value="Genomic_DNA"/>
</dbReference>
<proteinExistence type="predicted"/>
<organism evidence="2">
    <name type="scientific">marine sediment metagenome</name>
    <dbReference type="NCBI Taxonomy" id="412755"/>
    <lineage>
        <taxon>unclassified sequences</taxon>
        <taxon>metagenomes</taxon>
        <taxon>ecological metagenomes</taxon>
    </lineage>
</organism>
<feature type="transmembrane region" description="Helical" evidence="1">
    <location>
        <begin position="6"/>
        <end position="29"/>
    </location>
</feature>
<gene>
    <name evidence="2" type="ORF">LCGC14_0745460</name>
</gene>
<reference evidence="2" key="1">
    <citation type="journal article" date="2015" name="Nature">
        <title>Complex archaea that bridge the gap between prokaryotes and eukaryotes.</title>
        <authorList>
            <person name="Spang A."/>
            <person name="Saw J.H."/>
            <person name="Jorgensen S.L."/>
            <person name="Zaremba-Niedzwiedzka K."/>
            <person name="Martijn J."/>
            <person name="Lind A.E."/>
            <person name="van Eijk R."/>
            <person name="Schleper C."/>
            <person name="Guy L."/>
            <person name="Ettema T.J."/>
        </authorList>
    </citation>
    <scope>NUCLEOTIDE SEQUENCE</scope>
</reference>
<protein>
    <submittedName>
        <fullName evidence="2">Uncharacterized protein</fullName>
    </submittedName>
</protein>
<keyword evidence="1" id="KW-0812">Transmembrane</keyword>
<evidence type="ECO:0000256" key="1">
    <source>
        <dbReference type="SAM" id="Phobius"/>
    </source>
</evidence>
<evidence type="ECO:0000313" key="2">
    <source>
        <dbReference type="EMBL" id="KKN39263.1"/>
    </source>
</evidence>
<keyword evidence="1" id="KW-1133">Transmembrane helix</keyword>
<comment type="caution">
    <text evidence="2">The sequence shown here is derived from an EMBL/GenBank/DDBJ whole genome shotgun (WGS) entry which is preliminary data.</text>
</comment>
<name>A0A0F9TCT6_9ZZZZ</name>
<keyword evidence="1" id="KW-0472">Membrane</keyword>
<sequence>MILVILITVGVLSYMGCGILAYGLTLGYFQRHYWDVRRRDIERFARWLALTGPAGLLPVLAMCEFGHHGLLWAADDSEWAKSKTVDRRAMDLTNAHTRYPDREPVVAARSDRPSS</sequence>
<accession>A0A0F9TCT6</accession>
<dbReference type="AlphaFoldDB" id="A0A0F9TCT6"/>